<dbReference type="AlphaFoldDB" id="A0A532V8W4"/>
<keyword evidence="1" id="KW-0732">Signal</keyword>
<gene>
    <name evidence="2" type="ORF">CEE36_02910</name>
</gene>
<feature type="signal peptide" evidence="1">
    <location>
        <begin position="1"/>
        <end position="25"/>
    </location>
</feature>
<comment type="caution">
    <text evidence="2">The sequence shown here is derived from an EMBL/GenBank/DDBJ whole genome shotgun (WGS) entry which is preliminary data.</text>
</comment>
<accession>A0A532V8W4</accession>
<evidence type="ECO:0000256" key="1">
    <source>
        <dbReference type="SAM" id="SignalP"/>
    </source>
</evidence>
<proteinExistence type="predicted"/>
<evidence type="ECO:0000313" key="3">
    <source>
        <dbReference type="Proteomes" id="UP000317778"/>
    </source>
</evidence>
<dbReference type="EMBL" id="NJBO01000003">
    <property type="protein sequence ID" value="TKJ43650.1"/>
    <property type="molecule type" value="Genomic_DNA"/>
</dbReference>
<reference evidence="2 3" key="1">
    <citation type="submission" date="2017-06" db="EMBL/GenBank/DDBJ databases">
        <title>Novel microbial phyla capable of carbon fixation and sulfur reduction in deep-sea sediments.</title>
        <authorList>
            <person name="Huang J."/>
            <person name="Baker B."/>
            <person name="Wang Y."/>
        </authorList>
    </citation>
    <scope>NUCLEOTIDE SEQUENCE [LARGE SCALE GENOMIC DNA]</scope>
    <source>
        <strain evidence="2">B3_TA06</strain>
    </source>
</reference>
<dbReference type="Proteomes" id="UP000317778">
    <property type="component" value="Unassembled WGS sequence"/>
</dbReference>
<evidence type="ECO:0000313" key="2">
    <source>
        <dbReference type="EMBL" id="TKJ43650.1"/>
    </source>
</evidence>
<sequence>MSNSKKLMLTALAVIFLIGATPLFADLDGIWEGYGEGSCETPAGTIIYPWQTWNGTVDEYGYFSGEWEDSDGNQGTFEGCMASLNPPVCPGVWTWRDDSSLEPIEMGLFQMVFYEVQGTCNGEWWPYSGAQGGTMWGWSIGD</sequence>
<feature type="chain" id="PRO_5021815896" evidence="1">
    <location>
        <begin position="26"/>
        <end position="142"/>
    </location>
</feature>
<organism evidence="2 3">
    <name type="scientific">candidate division TA06 bacterium B3_TA06</name>
    <dbReference type="NCBI Taxonomy" id="2012487"/>
    <lineage>
        <taxon>Bacteria</taxon>
        <taxon>Bacteria division TA06</taxon>
    </lineage>
</organism>
<name>A0A532V8W4_UNCT6</name>
<protein>
    <submittedName>
        <fullName evidence="2">Uncharacterized protein</fullName>
    </submittedName>
</protein>